<dbReference type="AlphaFoldDB" id="A0A937HD31"/>
<sequence>MAKGMLFFGFGFCAAHLAPALTAAGWPLKATCRDAAKGAALKAQGIEPLRLDGTPLAAGALEGIDHILLSAAPSAHGDPALPLLEDALAARAGQLKWLGYLSTAGVYGDHGGAWIDEETPPGPLSARGQRRVDAEGAWGALAAAHDLPLHYFRLAGIYGPGRNQLASLKAGTARRIDKPEQVFSRIHVDDIAQILRASMAAPNAGRAYSVCDDEAAPPQDVVAFAAALMGVEAPPCIAFEEAELSEMARSFYGENKRIKNQRIKQELGVSLVYPTYREGLTALYESGAF</sequence>
<evidence type="ECO:0000256" key="1">
    <source>
        <dbReference type="ARBA" id="ARBA00023027"/>
    </source>
</evidence>
<dbReference type="Gene3D" id="3.40.50.720">
    <property type="entry name" value="NAD(P)-binding Rossmann-like Domain"/>
    <property type="match status" value="1"/>
</dbReference>
<evidence type="ECO:0000256" key="2">
    <source>
        <dbReference type="SAM" id="SignalP"/>
    </source>
</evidence>
<dbReference type="Pfam" id="PF01370">
    <property type="entry name" value="Epimerase"/>
    <property type="match status" value="1"/>
</dbReference>
<keyword evidence="2" id="KW-0732">Signal</keyword>
<evidence type="ECO:0000313" key="5">
    <source>
        <dbReference type="Proteomes" id="UP000785783"/>
    </source>
</evidence>
<dbReference type="Proteomes" id="UP000785783">
    <property type="component" value="Unassembled WGS sequence"/>
</dbReference>
<dbReference type="PANTHER" id="PTHR43574">
    <property type="entry name" value="EPIMERASE-RELATED"/>
    <property type="match status" value="1"/>
</dbReference>
<organism evidence="4 5">
    <name type="scientific">PS1 clade bacterium</name>
    <dbReference type="NCBI Taxonomy" id="2175152"/>
    <lineage>
        <taxon>Bacteria</taxon>
        <taxon>Pseudomonadati</taxon>
        <taxon>Pseudomonadota</taxon>
        <taxon>Alphaproteobacteria</taxon>
        <taxon>PS1 clade</taxon>
    </lineage>
</organism>
<evidence type="ECO:0000259" key="3">
    <source>
        <dbReference type="Pfam" id="PF01370"/>
    </source>
</evidence>
<dbReference type="EMBL" id="JADHOK010000020">
    <property type="protein sequence ID" value="MBL6761584.1"/>
    <property type="molecule type" value="Genomic_DNA"/>
</dbReference>
<dbReference type="InterPro" id="IPR001509">
    <property type="entry name" value="Epimerase_deHydtase"/>
</dbReference>
<comment type="caution">
    <text evidence="4">The sequence shown here is derived from an EMBL/GenBank/DDBJ whole genome shotgun (WGS) entry which is preliminary data.</text>
</comment>
<name>A0A937HD31_9PROT</name>
<gene>
    <name evidence="4" type="ORF">ISQ19_02690</name>
</gene>
<evidence type="ECO:0000313" key="4">
    <source>
        <dbReference type="EMBL" id="MBL6761584.1"/>
    </source>
</evidence>
<dbReference type="SUPFAM" id="SSF51735">
    <property type="entry name" value="NAD(P)-binding Rossmann-fold domains"/>
    <property type="match status" value="1"/>
</dbReference>
<feature type="chain" id="PRO_5038038316" evidence="2">
    <location>
        <begin position="24"/>
        <end position="289"/>
    </location>
</feature>
<feature type="signal peptide" evidence="2">
    <location>
        <begin position="1"/>
        <end position="23"/>
    </location>
</feature>
<feature type="domain" description="NAD-dependent epimerase/dehydratase" evidence="3">
    <location>
        <begin position="89"/>
        <end position="210"/>
    </location>
</feature>
<dbReference type="CDD" id="cd05266">
    <property type="entry name" value="SDR_a4"/>
    <property type="match status" value="1"/>
</dbReference>
<dbReference type="InterPro" id="IPR036291">
    <property type="entry name" value="NAD(P)-bd_dom_sf"/>
</dbReference>
<reference evidence="4" key="1">
    <citation type="submission" date="2020-10" db="EMBL/GenBank/DDBJ databases">
        <title>Microbiome of the Black Sea water column analyzed by genome centric metagenomics.</title>
        <authorList>
            <person name="Cabello-Yeves P.J."/>
            <person name="Callieri C."/>
            <person name="Picazo A."/>
            <person name="Mehrshad M."/>
            <person name="Haro-Moreno J.M."/>
            <person name="Roda-Garcia J."/>
            <person name="Dzembekova N."/>
            <person name="Slabakova V."/>
            <person name="Slabakova N."/>
            <person name="Moncheva S."/>
            <person name="Rodriguez-Valera F."/>
        </authorList>
    </citation>
    <scope>NUCLEOTIDE SEQUENCE</scope>
    <source>
        <strain evidence="4">BS307-5m-G5</strain>
    </source>
</reference>
<proteinExistence type="predicted"/>
<accession>A0A937HD31</accession>
<keyword evidence="1" id="KW-0520">NAD</keyword>
<protein>
    <submittedName>
        <fullName evidence="4">SDR family oxidoreductase</fullName>
    </submittedName>
</protein>